<dbReference type="InterPro" id="IPR029472">
    <property type="entry name" value="Copia-like_N"/>
</dbReference>
<gene>
    <name evidence="4" type="ORF">Tco_0840718</name>
</gene>
<dbReference type="EMBL" id="BQNB010012653">
    <property type="protein sequence ID" value="GJT06256.1"/>
    <property type="molecule type" value="Genomic_DNA"/>
</dbReference>
<feature type="domain" description="Retrotransposon Copia-like N-terminal" evidence="3">
    <location>
        <begin position="35"/>
        <end position="75"/>
    </location>
</feature>
<sequence length="823" mass="91571">MVDPGKKLDGDKNGDDSGGSSSNIVIDINDPLYLHSSDTNGTPLIGLKLTGTENYRVWVAALKHCINSKNKLGFITAETYDKIDGSGIFNLHYKINTISQNGSKLSDYYHKLNSLWREYDVMVPPPVCTCEGASSYKDHAQLLKLIQFVMGLNDVHAPITLLTTEPLPTIKGDFSLLSRDKSHRNMHSGSYRVKESSSAFVSRYDNKGSLTSFVSRPVDNKKRFNKNNNIVRNPNLVCKNCNMTENTIERCFEIIGYPLNFKKKNNSGKNVSNVCVSSKTVDTSVGVSHTLTSDQYQRLISLLSDSGASQHMTFTTTFLFNIIDVSHLDIIMAHPNGTKAKVNQIGSCKVNDNLVIHDVLDSVNKSHMGARSEKDGLYFLNLGGGIPLSMWSGCVLTDVYLINRLPTAVLSGKSPYELVFNYKPKLSHLRSNDPSDDVRVNSEGGGTNPSFVESVVAYADADLSLTAEPSASTSNEIFDNSGSKNSYDVNSKMLGNITAQGQQMMVVQHQIIFIYDGEDLDFNMLLQSNEGVTEHSNIGGPRKSSKKSVLPNKLNDYVLNSKVRYGLDKVVSYSNFSSDNFSFVTNLNKTTEPKSYKEAAIDPRCLLSLVVQQDWIVYQLNINNAFLYGELVEDVYMTLLEGYFIKDDNKDFGFEQSKNDFSLYVKSAGESFMVLLVYVDDILITGYNISESNNCKHLLNFKFMIKDLGLTSLMLSQVMHSLKQSDPRLAFKVLRYLKGSPGKGVLYSKRNMFNVYAYVDSGPSALQPEGLSLDMQYKIANGVIMTCKVKLEENVTDILTKGLSIDEHKKFCGMLNLFDSFQV</sequence>
<organism evidence="4 5">
    <name type="scientific">Tanacetum coccineum</name>
    <dbReference type="NCBI Taxonomy" id="301880"/>
    <lineage>
        <taxon>Eukaryota</taxon>
        <taxon>Viridiplantae</taxon>
        <taxon>Streptophyta</taxon>
        <taxon>Embryophyta</taxon>
        <taxon>Tracheophyta</taxon>
        <taxon>Spermatophyta</taxon>
        <taxon>Magnoliopsida</taxon>
        <taxon>eudicotyledons</taxon>
        <taxon>Gunneridae</taxon>
        <taxon>Pentapetalae</taxon>
        <taxon>asterids</taxon>
        <taxon>campanulids</taxon>
        <taxon>Asterales</taxon>
        <taxon>Asteraceae</taxon>
        <taxon>Asteroideae</taxon>
        <taxon>Anthemideae</taxon>
        <taxon>Anthemidinae</taxon>
        <taxon>Tanacetum</taxon>
    </lineage>
</organism>
<comment type="caution">
    <text evidence="4">The sequence shown here is derived from an EMBL/GenBank/DDBJ whole genome shotgun (WGS) entry which is preliminary data.</text>
</comment>
<dbReference type="InterPro" id="IPR013103">
    <property type="entry name" value="RVT_2"/>
</dbReference>
<name>A0ABQ5AYP7_9ASTR</name>
<evidence type="ECO:0000313" key="5">
    <source>
        <dbReference type="Proteomes" id="UP001151760"/>
    </source>
</evidence>
<dbReference type="Pfam" id="PF14244">
    <property type="entry name" value="Retrotran_gag_3"/>
    <property type="match status" value="1"/>
</dbReference>
<proteinExistence type="predicted"/>
<feature type="region of interest" description="Disordered" evidence="1">
    <location>
        <begin position="1"/>
        <end position="22"/>
    </location>
</feature>
<dbReference type="Proteomes" id="UP001151760">
    <property type="component" value="Unassembled WGS sequence"/>
</dbReference>
<reference evidence="4" key="2">
    <citation type="submission" date="2022-01" db="EMBL/GenBank/DDBJ databases">
        <authorList>
            <person name="Yamashiro T."/>
            <person name="Shiraishi A."/>
            <person name="Satake H."/>
            <person name="Nakayama K."/>
        </authorList>
    </citation>
    <scope>NUCLEOTIDE SEQUENCE</scope>
</reference>
<dbReference type="Pfam" id="PF07727">
    <property type="entry name" value="RVT_2"/>
    <property type="match status" value="1"/>
</dbReference>
<keyword evidence="5" id="KW-1185">Reference proteome</keyword>
<evidence type="ECO:0000259" key="2">
    <source>
        <dbReference type="Pfam" id="PF07727"/>
    </source>
</evidence>
<feature type="domain" description="Reverse transcriptase Ty1/copia-type" evidence="2">
    <location>
        <begin position="648"/>
        <end position="715"/>
    </location>
</feature>
<feature type="compositionally biased region" description="Basic and acidic residues" evidence="1">
    <location>
        <begin position="1"/>
        <end position="15"/>
    </location>
</feature>
<dbReference type="PANTHER" id="PTHR34222">
    <property type="entry name" value="GAG_PRE-INTEGRS DOMAIN-CONTAINING PROTEIN"/>
    <property type="match status" value="1"/>
</dbReference>
<accession>A0ABQ5AYP7</accession>
<reference evidence="4" key="1">
    <citation type="journal article" date="2022" name="Int. J. Mol. Sci.">
        <title>Draft Genome of Tanacetum Coccineum: Genomic Comparison of Closely Related Tanacetum-Family Plants.</title>
        <authorList>
            <person name="Yamashiro T."/>
            <person name="Shiraishi A."/>
            <person name="Nakayama K."/>
            <person name="Satake H."/>
        </authorList>
    </citation>
    <scope>NUCLEOTIDE SEQUENCE</scope>
</reference>
<evidence type="ECO:0000313" key="4">
    <source>
        <dbReference type="EMBL" id="GJT06256.1"/>
    </source>
</evidence>
<protein>
    <submittedName>
        <fullName evidence="4">Ribonuclease H-like domain-containing protein</fullName>
    </submittedName>
</protein>
<evidence type="ECO:0000256" key="1">
    <source>
        <dbReference type="SAM" id="MobiDB-lite"/>
    </source>
</evidence>
<evidence type="ECO:0000259" key="3">
    <source>
        <dbReference type="Pfam" id="PF14244"/>
    </source>
</evidence>
<dbReference type="PANTHER" id="PTHR34222:SF99">
    <property type="entry name" value="PROTEIN, PUTATIVE-RELATED"/>
    <property type="match status" value="1"/>
</dbReference>